<dbReference type="SMART" id="SM00220">
    <property type="entry name" value="S_TKc"/>
    <property type="match status" value="1"/>
</dbReference>
<dbReference type="STRING" id="1576369.SAMN05421753_1268"/>
<feature type="compositionally biased region" description="Basic and acidic residues" evidence="5">
    <location>
        <begin position="28"/>
        <end position="39"/>
    </location>
</feature>
<evidence type="ECO:0000313" key="8">
    <source>
        <dbReference type="Proteomes" id="UP000199518"/>
    </source>
</evidence>
<dbReference type="RefSeq" id="WP_175517761.1">
    <property type="nucleotide sequence ID" value="NZ_FOQD01000026.1"/>
</dbReference>
<dbReference type="InterPro" id="IPR008271">
    <property type="entry name" value="Ser/Thr_kinase_AS"/>
</dbReference>
<proteinExistence type="predicted"/>
<sequence>MKLPIGGSRIPVTPIAIETERWPNGSSRRSDENNPQRDYHWPQIGRYDVIEEISRGGQGIVYRCRDPQLQRHVAIKVACSLPSDLPLSRLAQEGALLAQIDHPGLACVYDAGVHERLPYLVMEFVPGVTLRKHVEQQGVTLQEIRRIIRELSSALWAAHQQGILHLDLKPENVLVQPDGRCKLIDFGLGWLLKEAGLPELPLVMGTVGYLSPEQASGQTASWSVATDVYGLGKVLQFLLNSIRKPNRSWLEQREVCRLQRICDKAIAVEPQKRFASVTEFAAEVSYPVRLRQRCLGAASIVLGILLFGVGISLGRAVTLPVAVPHASAAAAQEPRYVRRLKLDLSIITQDGNCPHVEIWTPSLGMIPLTGLSGIPLDKQGRMEWSPGTSLGAIGGDLRDQVLVVMAFARPPEFDRRAISKGLSVCLSKTDLAKITSQQSWTFSQNVSPAGSETPLLTGVMARLREECDRCGIEYQGIAAAFPEWANERSLEIRFDLCAGQSATPASAEVRTIDATCLQKGSCNSLSERPASVLDR</sequence>
<keyword evidence="8" id="KW-1185">Reference proteome</keyword>
<gene>
    <name evidence="7" type="ORF">SAMN05421753_1268</name>
</gene>
<evidence type="ECO:0000256" key="3">
    <source>
        <dbReference type="ARBA" id="ARBA00022777"/>
    </source>
</evidence>
<accession>A0A1I3SXE0</accession>
<keyword evidence="3 7" id="KW-0418">Kinase</keyword>
<dbReference type="EMBL" id="FOQD01000026">
    <property type="protein sequence ID" value="SFJ62882.1"/>
    <property type="molecule type" value="Genomic_DNA"/>
</dbReference>
<name>A0A1I3SXE0_9PLAN</name>
<keyword evidence="1" id="KW-0808">Transferase</keyword>
<dbReference type="Gene3D" id="1.10.510.10">
    <property type="entry name" value="Transferase(Phosphotransferase) domain 1"/>
    <property type="match status" value="1"/>
</dbReference>
<dbReference type="PANTHER" id="PTHR43289:SF6">
    <property type="entry name" value="SERINE_THREONINE-PROTEIN KINASE NEKL-3"/>
    <property type="match status" value="1"/>
</dbReference>
<dbReference type="AlphaFoldDB" id="A0A1I3SXE0"/>
<reference evidence="8" key="1">
    <citation type="submission" date="2016-10" db="EMBL/GenBank/DDBJ databases">
        <authorList>
            <person name="Varghese N."/>
            <person name="Submissions S."/>
        </authorList>
    </citation>
    <scope>NUCLEOTIDE SEQUENCE [LARGE SCALE GENOMIC DNA]</scope>
    <source>
        <strain evidence="8">DSM 26348</strain>
    </source>
</reference>
<dbReference type="GO" id="GO:0004674">
    <property type="term" value="F:protein serine/threonine kinase activity"/>
    <property type="evidence" value="ECO:0007669"/>
    <property type="project" value="UniProtKB-KW"/>
</dbReference>
<dbReference type="InterPro" id="IPR011009">
    <property type="entry name" value="Kinase-like_dom_sf"/>
</dbReference>
<evidence type="ECO:0000313" key="7">
    <source>
        <dbReference type="EMBL" id="SFJ62882.1"/>
    </source>
</evidence>
<dbReference type="Pfam" id="PF00069">
    <property type="entry name" value="Pkinase"/>
    <property type="match status" value="1"/>
</dbReference>
<feature type="domain" description="Protein kinase" evidence="6">
    <location>
        <begin position="47"/>
        <end position="289"/>
    </location>
</feature>
<dbReference type="GO" id="GO:0005524">
    <property type="term" value="F:ATP binding"/>
    <property type="evidence" value="ECO:0007669"/>
    <property type="project" value="UniProtKB-KW"/>
</dbReference>
<dbReference type="SUPFAM" id="SSF56112">
    <property type="entry name" value="Protein kinase-like (PK-like)"/>
    <property type="match status" value="1"/>
</dbReference>
<evidence type="ECO:0000256" key="2">
    <source>
        <dbReference type="ARBA" id="ARBA00022741"/>
    </source>
</evidence>
<keyword evidence="7" id="KW-0723">Serine/threonine-protein kinase</keyword>
<organism evidence="7 8">
    <name type="scientific">Planctomicrobium piriforme</name>
    <dbReference type="NCBI Taxonomy" id="1576369"/>
    <lineage>
        <taxon>Bacteria</taxon>
        <taxon>Pseudomonadati</taxon>
        <taxon>Planctomycetota</taxon>
        <taxon>Planctomycetia</taxon>
        <taxon>Planctomycetales</taxon>
        <taxon>Planctomycetaceae</taxon>
        <taxon>Planctomicrobium</taxon>
    </lineage>
</organism>
<evidence type="ECO:0000256" key="1">
    <source>
        <dbReference type="ARBA" id="ARBA00022679"/>
    </source>
</evidence>
<feature type="region of interest" description="Disordered" evidence="5">
    <location>
        <begin position="16"/>
        <end position="39"/>
    </location>
</feature>
<dbReference type="PROSITE" id="PS00108">
    <property type="entry name" value="PROTEIN_KINASE_ST"/>
    <property type="match status" value="1"/>
</dbReference>
<dbReference type="Proteomes" id="UP000199518">
    <property type="component" value="Unassembled WGS sequence"/>
</dbReference>
<keyword evidence="2" id="KW-0547">Nucleotide-binding</keyword>
<evidence type="ECO:0000256" key="5">
    <source>
        <dbReference type="SAM" id="MobiDB-lite"/>
    </source>
</evidence>
<dbReference type="CDD" id="cd14014">
    <property type="entry name" value="STKc_PknB_like"/>
    <property type="match status" value="1"/>
</dbReference>
<protein>
    <submittedName>
        <fullName evidence="7">Serine/threonine protein kinase</fullName>
    </submittedName>
</protein>
<evidence type="ECO:0000259" key="6">
    <source>
        <dbReference type="PROSITE" id="PS50011"/>
    </source>
</evidence>
<dbReference type="PROSITE" id="PS50011">
    <property type="entry name" value="PROTEIN_KINASE_DOM"/>
    <property type="match status" value="1"/>
</dbReference>
<dbReference type="InterPro" id="IPR000719">
    <property type="entry name" value="Prot_kinase_dom"/>
</dbReference>
<keyword evidence="4" id="KW-0067">ATP-binding</keyword>
<dbReference type="PANTHER" id="PTHR43289">
    <property type="entry name" value="MITOGEN-ACTIVATED PROTEIN KINASE KINASE KINASE 20-RELATED"/>
    <property type="match status" value="1"/>
</dbReference>
<dbReference type="Gene3D" id="3.30.200.20">
    <property type="entry name" value="Phosphorylase Kinase, domain 1"/>
    <property type="match status" value="1"/>
</dbReference>
<evidence type="ECO:0000256" key="4">
    <source>
        <dbReference type="ARBA" id="ARBA00022840"/>
    </source>
</evidence>